<dbReference type="OrthoDB" id="10253254at2759"/>
<name>A0A9Q3F5G4_9BASI</name>
<dbReference type="PANTHER" id="PTHR18934">
    <property type="entry name" value="ATP-DEPENDENT RNA HELICASE"/>
    <property type="match status" value="1"/>
</dbReference>
<dbReference type="Proteomes" id="UP000765509">
    <property type="component" value="Unassembled WGS sequence"/>
</dbReference>
<keyword evidence="4" id="KW-1185">Reference proteome</keyword>
<protein>
    <submittedName>
        <fullName evidence="3">Uncharacterized protein</fullName>
    </submittedName>
</protein>
<reference evidence="3" key="1">
    <citation type="submission" date="2021-03" db="EMBL/GenBank/DDBJ databases">
        <title>Draft genome sequence of rust myrtle Austropuccinia psidii MF-1, a brazilian biotype.</title>
        <authorList>
            <person name="Quecine M.C."/>
            <person name="Pachon D.M.R."/>
            <person name="Bonatelli M.L."/>
            <person name="Correr F.H."/>
            <person name="Franceschini L.M."/>
            <person name="Leite T.F."/>
            <person name="Margarido G.R.A."/>
            <person name="Almeida C.A."/>
            <person name="Ferrarezi J.A."/>
            <person name="Labate C.A."/>
        </authorList>
    </citation>
    <scope>NUCLEOTIDE SEQUENCE</scope>
    <source>
        <strain evidence="3">MF-1</strain>
    </source>
</reference>
<evidence type="ECO:0000313" key="3">
    <source>
        <dbReference type="EMBL" id="MBW0533084.1"/>
    </source>
</evidence>
<accession>A0A9Q3F5G4</accession>
<comment type="caution">
    <text evidence="3">The sequence shown here is derived from an EMBL/GenBank/DDBJ whole genome shotgun (WGS) entry which is preliminary data.</text>
</comment>
<feature type="signal peptide" evidence="2">
    <location>
        <begin position="1"/>
        <end position="19"/>
    </location>
</feature>
<dbReference type="AlphaFoldDB" id="A0A9Q3F5G4"/>
<dbReference type="GO" id="GO:0003724">
    <property type="term" value="F:RNA helicase activity"/>
    <property type="evidence" value="ECO:0007669"/>
    <property type="project" value="UniProtKB-EC"/>
</dbReference>
<dbReference type="EMBL" id="AVOT02038251">
    <property type="protein sequence ID" value="MBW0533084.1"/>
    <property type="molecule type" value="Genomic_DNA"/>
</dbReference>
<organism evidence="3 4">
    <name type="scientific">Austropuccinia psidii MF-1</name>
    <dbReference type="NCBI Taxonomy" id="1389203"/>
    <lineage>
        <taxon>Eukaryota</taxon>
        <taxon>Fungi</taxon>
        <taxon>Dikarya</taxon>
        <taxon>Basidiomycota</taxon>
        <taxon>Pucciniomycotina</taxon>
        <taxon>Pucciniomycetes</taxon>
        <taxon>Pucciniales</taxon>
        <taxon>Sphaerophragmiaceae</taxon>
        <taxon>Austropuccinia</taxon>
    </lineage>
</organism>
<proteinExistence type="predicted"/>
<dbReference type="PANTHER" id="PTHR18934:SF83">
    <property type="entry name" value="PRE-MRNA-SPLICING FACTOR ATP-DEPENDENT RNA HELICASE DHX16"/>
    <property type="match status" value="1"/>
</dbReference>
<sequence>MSKCVSPLVFSLVLVLVDGHQPVRHLLSTWALSSIPQTRSQSAVVVYPPRPFGPNIITPPGCDHLLRDSSKPCSDCLVAAGIVQNPFTGMESLVIGSCFRMAANQCVGQAGRVAWRQSFPLHPESAYMIDVKNDTVPENERGTFANVVLLFKALGINVLSGMDCLEPPPGHTLNQVLDLLYDLLALNG</sequence>
<feature type="chain" id="PRO_5040239281" evidence="2">
    <location>
        <begin position="20"/>
        <end position="188"/>
    </location>
</feature>
<dbReference type="GO" id="GO:0071013">
    <property type="term" value="C:catalytic step 2 spliceosome"/>
    <property type="evidence" value="ECO:0007669"/>
    <property type="project" value="TreeGrafter"/>
</dbReference>
<dbReference type="GO" id="GO:0003723">
    <property type="term" value="F:RNA binding"/>
    <property type="evidence" value="ECO:0007669"/>
    <property type="project" value="TreeGrafter"/>
</dbReference>
<evidence type="ECO:0000313" key="4">
    <source>
        <dbReference type="Proteomes" id="UP000765509"/>
    </source>
</evidence>
<evidence type="ECO:0000256" key="2">
    <source>
        <dbReference type="SAM" id="SignalP"/>
    </source>
</evidence>
<evidence type="ECO:0000256" key="1">
    <source>
        <dbReference type="ARBA" id="ARBA00047984"/>
    </source>
</evidence>
<keyword evidence="2" id="KW-0732">Signal</keyword>
<dbReference type="InterPro" id="IPR042035">
    <property type="entry name" value="DEAH_win-hel_dom"/>
</dbReference>
<gene>
    <name evidence="3" type="ORF">O181_072799</name>
</gene>
<comment type="catalytic activity">
    <reaction evidence="1">
        <text>ATP + H2O = ADP + phosphate + H(+)</text>
        <dbReference type="Rhea" id="RHEA:13065"/>
        <dbReference type="ChEBI" id="CHEBI:15377"/>
        <dbReference type="ChEBI" id="CHEBI:15378"/>
        <dbReference type="ChEBI" id="CHEBI:30616"/>
        <dbReference type="ChEBI" id="CHEBI:43474"/>
        <dbReference type="ChEBI" id="CHEBI:456216"/>
        <dbReference type="EC" id="3.6.4.13"/>
    </reaction>
</comment>
<dbReference type="Gene3D" id="1.10.10.2130">
    <property type="entry name" value="DEAH helicase family, winged-helix domain"/>
    <property type="match status" value="1"/>
</dbReference>